<dbReference type="PROSITE" id="PS01124">
    <property type="entry name" value="HTH_ARAC_FAMILY_2"/>
    <property type="match status" value="1"/>
</dbReference>
<organism evidence="5 6">
    <name type="scientific">Parabacteroides hominis</name>
    <dbReference type="NCBI Taxonomy" id="2763057"/>
    <lineage>
        <taxon>Bacteria</taxon>
        <taxon>Pseudomonadati</taxon>
        <taxon>Bacteroidota</taxon>
        <taxon>Bacteroidia</taxon>
        <taxon>Bacteroidales</taxon>
        <taxon>Tannerellaceae</taxon>
        <taxon>Parabacteroides</taxon>
    </lineage>
</organism>
<dbReference type="RefSeq" id="WP_186929116.1">
    <property type="nucleotide sequence ID" value="NZ_JACOOJ010000007.1"/>
</dbReference>
<keyword evidence="2" id="KW-0238">DNA-binding</keyword>
<evidence type="ECO:0000256" key="3">
    <source>
        <dbReference type="ARBA" id="ARBA00023163"/>
    </source>
</evidence>
<reference evidence="5 6" key="1">
    <citation type="submission" date="2020-08" db="EMBL/GenBank/DDBJ databases">
        <title>Genome public.</title>
        <authorList>
            <person name="Liu C."/>
            <person name="Sun Q."/>
        </authorList>
    </citation>
    <scope>NUCLEOTIDE SEQUENCE [LARGE SCALE GENOMIC DNA]</scope>
    <source>
        <strain evidence="5 6">NSJ-79</strain>
    </source>
</reference>
<sequence>MVVVIGIFICRFRNRKSTNNPPLLSVSAEKREHLDSIYTLIYQYVVTEKHYLDKDIDISEVARHCNIGKDLVNKALVSKKNMTLLDFVNSYRIEYAGNLLLDPANKTVEVVAGEAGFNTTRTFLRQFKSKYNISTSEYRKLNWNK</sequence>
<name>A0ABR7DLR4_9BACT</name>
<keyword evidence="1" id="KW-0805">Transcription regulation</keyword>
<dbReference type="InterPro" id="IPR018060">
    <property type="entry name" value="HTH_AraC"/>
</dbReference>
<evidence type="ECO:0000259" key="4">
    <source>
        <dbReference type="PROSITE" id="PS01124"/>
    </source>
</evidence>
<feature type="domain" description="HTH araC/xylS-type" evidence="4">
    <location>
        <begin position="35"/>
        <end position="141"/>
    </location>
</feature>
<keyword evidence="6" id="KW-1185">Reference proteome</keyword>
<dbReference type="InterPro" id="IPR009057">
    <property type="entry name" value="Homeodomain-like_sf"/>
</dbReference>
<keyword evidence="3" id="KW-0804">Transcription</keyword>
<dbReference type="SUPFAM" id="SSF46689">
    <property type="entry name" value="Homeodomain-like"/>
    <property type="match status" value="1"/>
</dbReference>
<dbReference type="EMBL" id="JACOOJ010000007">
    <property type="protein sequence ID" value="MBC5632346.1"/>
    <property type="molecule type" value="Genomic_DNA"/>
</dbReference>
<evidence type="ECO:0000256" key="2">
    <source>
        <dbReference type="ARBA" id="ARBA00023125"/>
    </source>
</evidence>
<dbReference type="Pfam" id="PF12833">
    <property type="entry name" value="HTH_18"/>
    <property type="match status" value="1"/>
</dbReference>
<protein>
    <submittedName>
        <fullName evidence="5">Helix-turn-helix domain-containing protein</fullName>
    </submittedName>
</protein>
<proteinExistence type="predicted"/>
<evidence type="ECO:0000313" key="6">
    <source>
        <dbReference type="Proteomes" id="UP000651475"/>
    </source>
</evidence>
<dbReference type="SMART" id="SM00342">
    <property type="entry name" value="HTH_ARAC"/>
    <property type="match status" value="1"/>
</dbReference>
<comment type="caution">
    <text evidence="5">The sequence shown here is derived from an EMBL/GenBank/DDBJ whole genome shotgun (WGS) entry which is preliminary data.</text>
</comment>
<dbReference type="Proteomes" id="UP000651475">
    <property type="component" value="Unassembled WGS sequence"/>
</dbReference>
<evidence type="ECO:0000256" key="1">
    <source>
        <dbReference type="ARBA" id="ARBA00023015"/>
    </source>
</evidence>
<accession>A0ABR7DLR4</accession>
<gene>
    <name evidence="5" type="ORF">H8S65_06130</name>
</gene>
<dbReference type="PANTHER" id="PTHR43280">
    <property type="entry name" value="ARAC-FAMILY TRANSCRIPTIONAL REGULATOR"/>
    <property type="match status" value="1"/>
</dbReference>
<dbReference type="Gene3D" id="1.10.10.60">
    <property type="entry name" value="Homeodomain-like"/>
    <property type="match status" value="1"/>
</dbReference>
<dbReference type="PANTHER" id="PTHR43280:SF2">
    <property type="entry name" value="HTH-TYPE TRANSCRIPTIONAL REGULATOR EXSA"/>
    <property type="match status" value="1"/>
</dbReference>
<evidence type="ECO:0000313" key="5">
    <source>
        <dbReference type="EMBL" id="MBC5632346.1"/>
    </source>
</evidence>